<dbReference type="InterPro" id="IPR042099">
    <property type="entry name" value="ANL_N_sf"/>
</dbReference>
<keyword evidence="13" id="KW-0443">Lipid metabolism</keyword>
<keyword evidence="4 13" id="KW-0276">Fatty acid metabolism</keyword>
<dbReference type="SUPFAM" id="SSF56801">
    <property type="entry name" value="Acetyl-CoA synthetase-like"/>
    <property type="match status" value="1"/>
</dbReference>
<reference evidence="16" key="1">
    <citation type="submission" date="2022-11" db="UniProtKB">
        <authorList>
            <consortium name="WormBaseParasite"/>
        </authorList>
    </citation>
    <scope>IDENTIFICATION</scope>
</reference>
<comment type="similarity">
    <text evidence="1 13">Belongs to the ATP-dependent AMP-binding enzyme family.</text>
</comment>
<evidence type="ECO:0000313" key="15">
    <source>
        <dbReference type="Proteomes" id="UP000887540"/>
    </source>
</evidence>
<evidence type="ECO:0000256" key="4">
    <source>
        <dbReference type="ARBA" id="ARBA00022832"/>
    </source>
</evidence>
<proteinExistence type="inferred from homology"/>
<dbReference type="CDD" id="cd05927">
    <property type="entry name" value="LC-FACS_euk"/>
    <property type="match status" value="1"/>
</dbReference>
<comment type="catalytic activity">
    <reaction evidence="9">
        <text>15-hydroxy-(5Z,8Z,11Z,13E)-eicosatetraenoate + ATP + CoA = 15-hydroxy-(5Z,8Z,11Z,13E)-eicosatetraenoyl-CoA + AMP + diphosphate</text>
        <dbReference type="Rhea" id="RHEA:52116"/>
        <dbReference type="ChEBI" id="CHEBI:30616"/>
        <dbReference type="ChEBI" id="CHEBI:33019"/>
        <dbReference type="ChEBI" id="CHEBI:57287"/>
        <dbReference type="ChEBI" id="CHEBI:78832"/>
        <dbReference type="ChEBI" id="CHEBI:136409"/>
        <dbReference type="ChEBI" id="CHEBI:456215"/>
    </reaction>
    <physiologicalReaction direction="left-to-right" evidence="9">
        <dbReference type="Rhea" id="RHEA:52117"/>
    </physiologicalReaction>
</comment>
<dbReference type="InterPro" id="IPR020845">
    <property type="entry name" value="AMP-binding_CS"/>
</dbReference>
<evidence type="ECO:0000256" key="9">
    <source>
        <dbReference type="ARBA" id="ARBA00024532"/>
    </source>
</evidence>
<evidence type="ECO:0000313" key="16">
    <source>
        <dbReference type="WBParaSite" id="ACRNAN_scaffold1308.g22605.t1"/>
    </source>
</evidence>
<evidence type="ECO:0000256" key="2">
    <source>
        <dbReference type="ARBA" id="ARBA00022598"/>
    </source>
</evidence>
<evidence type="ECO:0000256" key="10">
    <source>
        <dbReference type="ARBA" id="ARBA00024548"/>
    </source>
</evidence>
<dbReference type="InterPro" id="IPR045311">
    <property type="entry name" value="LC-FACS_euk"/>
</dbReference>
<keyword evidence="3 13" id="KW-0547">Nucleotide-binding</keyword>
<protein>
    <recommendedName>
        <fullName evidence="13">Long-chain-fatty-acid--CoA ligase</fullName>
        <ecNumber evidence="13">6.2.1.3</ecNumber>
    </recommendedName>
</protein>
<organism evidence="15 16">
    <name type="scientific">Acrobeloides nanus</name>
    <dbReference type="NCBI Taxonomy" id="290746"/>
    <lineage>
        <taxon>Eukaryota</taxon>
        <taxon>Metazoa</taxon>
        <taxon>Ecdysozoa</taxon>
        <taxon>Nematoda</taxon>
        <taxon>Chromadorea</taxon>
        <taxon>Rhabditida</taxon>
        <taxon>Tylenchina</taxon>
        <taxon>Cephalobomorpha</taxon>
        <taxon>Cephaloboidea</taxon>
        <taxon>Cephalobidae</taxon>
        <taxon>Acrobeloides</taxon>
    </lineage>
</organism>
<dbReference type="GO" id="GO:0047676">
    <property type="term" value="F:arachidonate-CoA ligase activity"/>
    <property type="evidence" value="ECO:0007669"/>
    <property type="project" value="UniProtKB-EC"/>
</dbReference>
<comment type="catalytic activity">
    <reaction evidence="11">
        <text>(E)-hexadec-2-enoate + ATP + CoA = (2E)-hexadecenoyl-CoA + AMP + diphosphate</text>
        <dbReference type="Rhea" id="RHEA:36139"/>
        <dbReference type="ChEBI" id="CHEBI:30616"/>
        <dbReference type="ChEBI" id="CHEBI:33019"/>
        <dbReference type="ChEBI" id="CHEBI:57287"/>
        <dbReference type="ChEBI" id="CHEBI:61526"/>
        <dbReference type="ChEBI" id="CHEBI:72745"/>
        <dbReference type="ChEBI" id="CHEBI:456215"/>
    </reaction>
    <physiologicalReaction direction="left-to-right" evidence="11">
        <dbReference type="Rhea" id="RHEA:36140"/>
    </physiologicalReaction>
</comment>
<evidence type="ECO:0000256" key="12">
    <source>
        <dbReference type="ARBA" id="ARBA00049139"/>
    </source>
</evidence>
<evidence type="ECO:0000256" key="7">
    <source>
        <dbReference type="ARBA" id="ARBA00024484"/>
    </source>
</evidence>
<comment type="function">
    <text evidence="13">Catalyzes the conversion of long-chain fatty acids to their active form acyl-CoAs for both synthesis of cellular lipids, and degradation via beta-oxidation.</text>
</comment>
<keyword evidence="5 13" id="KW-0067">ATP-binding</keyword>
<evidence type="ECO:0000256" key="6">
    <source>
        <dbReference type="ARBA" id="ARBA00024469"/>
    </source>
</evidence>
<dbReference type="Gene3D" id="3.40.50.12780">
    <property type="entry name" value="N-terminal domain of ligase-like"/>
    <property type="match status" value="1"/>
</dbReference>
<dbReference type="GO" id="GO:0016020">
    <property type="term" value="C:membrane"/>
    <property type="evidence" value="ECO:0007669"/>
    <property type="project" value="TreeGrafter"/>
</dbReference>
<keyword evidence="15" id="KW-1185">Reference proteome</keyword>
<comment type="catalytic activity">
    <reaction evidence="6">
        <text>5-hydroxy-(6E,8Z,11Z,14Z)-eicosatetraenoate + ATP + CoA = 5-hydroxy-(6E,8Z,11Z,14Z)-eicosatetraenoyl-CoA + AMP + diphosphate</text>
        <dbReference type="Rhea" id="RHEA:52108"/>
        <dbReference type="ChEBI" id="CHEBI:30616"/>
        <dbReference type="ChEBI" id="CHEBI:33019"/>
        <dbReference type="ChEBI" id="CHEBI:57287"/>
        <dbReference type="ChEBI" id="CHEBI:65341"/>
        <dbReference type="ChEBI" id="CHEBI:136407"/>
        <dbReference type="ChEBI" id="CHEBI:456215"/>
    </reaction>
    <physiologicalReaction direction="left-to-right" evidence="6">
        <dbReference type="Rhea" id="RHEA:52109"/>
    </physiologicalReaction>
</comment>
<evidence type="ECO:0000259" key="14">
    <source>
        <dbReference type="Pfam" id="PF00501"/>
    </source>
</evidence>
<evidence type="ECO:0000256" key="5">
    <source>
        <dbReference type="ARBA" id="ARBA00022840"/>
    </source>
</evidence>
<sequence>MFNTFKLILSHIVNGRNLRAHNLPLHVFIRSSAGNSASSPGKIIPLVDPAMQTRVLPDGSRISKYNKVDEFMRFSYPDAKTLYETIRRGSRISENGAMLGQREKQRDGTEPYVWISYNEAIDRAENIAQAFRRIGLNPGQGTFIGIFSKNCPEWVITEHAAYTFSNVLVPLYETLGAETSAFIINHTEIELVVCDTQDKAKTLLHNIEKFPTLKHIVCIDSNLLSELRRLADKAEINLYTFHELHRLGVEVKKTSPHVPPKPEDLATICYTSGTTGIPKGVMLTHGNVIADATIVEYFKYSEYTPTDSMLSFLPMAHMFERVMQTTIMLKGGRIGFFRGDIQLLIDDIQALQPSVMPVVPRVLNRLYHDVMLQVSKSPIKKLLFKAALAYKTRLLQDWVIRNDTWADKLVFKKIREKFGGRMKLMVTGSAPLSSEVLTFVRCVLGCVIVEGYGLMECVAGATITIEGDPTAGHVGIPAPCNAVKLIDVPELGYFTSDGKGEVCIRGTNVFEGYYKNEEQTCETLDADGWLHTGDIGTWTDFGVLKIIDRKKHIFKLAQGEYIAPEKIENAYIRSRFIIQSFVYGDSLEEFLVAIIVPDMALLQAEAAQQLGITQVTPEELCRNPQVKSMVMLDMGNVARRIGLQGFEQVRKICLSAEAFTIENDLLTPTMKSKRPKLQEHFKKEIEEMYNNSEHLENKLSHS</sequence>
<name>A0A914CR54_9BILA</name>
<comment type="catalytic activity">
    <reaction evidence="10">
        <text>(5Z,8Z,11Z,14Z)-eicosatetraenoate + ATP + CoA = (5Z,8Z,11Z,14Z)-eicosatetraenoyl-CoA + AMP + diphosphate</text>
        <dbReference type="Rhea" id="RHEA:19713"/>
        <dbReference type="ChEBI" id="CHEBI:30616"/>
        <dbReference type="ChEBI" id="CHEBI:32395"/>
        <dbReference type="ChEBI" id="CHEBI:33019"/>
        <dbReference type="ChEBI" id="CHEBI:57287"/>
        <dbReference type="ChEBI" id="CHEBI:57368"/>
        <dbReference type="ChEBI" id="CHEBI:456215"/>
        <dbReference type="EC" id="6.2.1.15"/>
    </reaction>
    <physiologicalReaction direction="left-to-right" evidence="10">
        <dbReference type="Rhea" id="RHEA:19714"/>
    </physiologicalReaction>
</comment>
<evidence type="ECO:0000256" key="1">
    <source>
        <dbReference type="ARBA" id="ARBA00006432"/>
    </source>
</evidence>
<dbReference type="PROSITE" id="PS00455">
    <property type="entry name" value="AMP_BINDING"/>
    <property type="match status" value="1"/>
</dbReference>
<evidence type="ECO:0000256" key="11">
    <source>
        <dbReference type="ARBA" id="ARBA00024565"/>
    </source>
</evidence>
<dbReference type="PANTHER" id="PTHR43272">
    <property type="entry name" value="LONG-CHAIN-FATTY-ACID--COA LIGASE"/>
    <property type="match status" value="1"/>
</dbReference>
<dbReference type="EC" id="6.2.1.3" evidence="13"/>
<evidence type="ECO:0000256" key="3">
    <source>
        <dbReference type="ARBA" id="ARBA00022741"/>
    </source>
</evidence>
<dbReference type="Proteomes" id="UP000887540">
    <property type="component" value="Unplaced"/>
</dbReference>
<feature type="domain" description="AMP-dependent synthetase/ligase" evidence="14">
    <location>
        <begin position="111"/>
        <end position="514"/>
    </location>
</feature>
<dbReference type="InterPro" id="IPR000873">
    <property type="entry name" value="AMP-dep_synth/lig_dom"/>
</dbReference>
<evidence type="ECO:0000256" key="13">
    <source>
        <dbReference type="RuleBase" id="RU369030"/>
    </source>
</evidence>
<dbReference type="GO" id="GO:0005524">
    <property type="term" value="F:ATP binding"/>
    <property type="evidence" value="ECO:0007669"/>
    <property type="project" value="UniProtKB-KW"/>
</dbReference>
<accession>A0A914CR54</accession>
<comment type="catalytic activity">
    <reaction evidence="12">
        <text>hexadecanoate + ATP + CoA = hexadecanoyl-CoA + AMP + diphosphate</text>
        <dbReference type="Rhea" id="RHEA:30751"/>
        <dbReference type="ChEBI" id="CHEBI:7896"/>
        <dbReference type="ChEBI" id="CHEBI:30616"/>
        <dbReference type="ChEBI" id="CHEBI:33019"/>
        <dbReference type="ChEBI" id="CHEBI:57287"/>
        <dbReference type="ChEBI" id="CHEBI:57379"/>
        <dbReference type="ChEBI" id="CHEBI:456215"/>
    </reaction>
    <physiologicalReaction direction="left-to-right" evidence="12">
        <dbReference type="Rhea" id="RHEA:30752"/>
    </physiologicalReaction>
</comment>
<dbReference type="AlphaFoldDB" id="A0A914CR54"/>
<keyword evidence="2 13" id="KW-0436">Ligase</keyword>
<evidence type="ECO:0000256" key="8">
    <source>
        <dbReference type="ARBA" id="ARBA00024495"/>
    </source>
</evidence>
<dbReference type="Pfam" id="PF00501">
    <property type="entry name" value="AMP-binding"/>
    <property type="match status" value="1"/>
</dbReference>
<comment type="catalytic activity">
    <reaction evidence="8">
        <text>12-hydroxy-(5Z,8Z,10E,14Z)-eicosatetraenoate + ATP + CoA = 12-hydroxy-(5Z,8Z,10E,14Z)-eicosatetraenoyl-CoA + AMP + diphosphate</text>
        <dbReference type="Rhea" id="RHEA:52112"/>
        <dbReference type="ChEBI" id="CHEBI:30616"/>
        <dbReference type="ChEBI" id="CHEBI:33019"/>
        <dbReference type="ChEBI" id="CHEBI:57287"/>
        <dbReference type="ChEBI" id="CHEBI:90718"/>
        <dbReference type="ChEBI" id="CHEBI:136408"/>
        <dbReference type="ChEBI" id="CHEBI:456215"/>
    </reaction>
    <physiologicalReaction direction="left-to-right" evidence="8">
        <dbReference type="Rhea" id="RHEA:52113"/>
    </physiologicalReaction>
</comment>
<comment type="catalytic activity">
    <reaction evidence="7">
        <text>a long-chain fatty acid + ATP + CoA = a long-chain fatty acyl-CoA + AMP + diphosphate</text>
        <dbReference type="Rhea" id="RHEA:15421"/>
        <dbReference type="ChEBI" id="CHEBI:30616"/>
        <dbReference type="ChEBI" id="CHEBI:33019"/>
        <dbReference type="ChEBI" id="CHEBI:57287"/>
        <dbReference type="ChEBI" id="CHEBI:57560"/>
        <dbReference type="ChEBI" id="CHEBI:83139"/>
        <dbReference type="ChEBI" id="CHEBI:456215"/>
        <dbReference type="EC" id="6.2.1.3"/>
    </reaction>
    <physiologicalReaction direction="left-to-right" evidence="7">
        <dbReference type="Rhea" id="RHEA:15422"/>
    </physiologicalReaction>
</comment>
<dbReference type="WBParaSite" id="ACRNAN_scaffold1308.g22605.t1">
    <property type="protein sequence ID" value="ACRNAN_scaffold1308.g22605.t1"/>
    <property type="gene ID" value="ACRNAN_scaffold1308.g22605"/>
</dbReference>
<dbReference type="GO" id="GO:0005783">
    <property type="term" value="C:endoplasmic reticulum"/>
    <property type="evidence" value="ECO:0007669"/>
    <property type="project" value="TreeGrafter"/>
</dbReference>
<dbReference type="PANTHER" id="PTHR43272:SF107">
    <property type="entry name" value="LONG-CHAIN-FATTY-ACID--COA LIGASE 5"/>
    <property type="match status" value="1"/>
</dbReference>